<organism evidence="2">
    <name type="scientific">Pseudomonas sp. WC2401</name>
    <dbReference type="NCBI Taxonomy" id="3234143"/>
    <lineage>
        <taxon>Bacteria</taxon>
        <taxon>Pseudomonadati</taxon>
        <taxon>Pseudomonadota</taxon>
        <taxon>Gammaproteobacteria</taxon>
        <taxon>Pseudomonadales</taxon>
        <taxon>Pseudomonadaceae</taxon>
        <taxon>Pseudomonas</taxon>
    </lineage>
</organism>
<feature type="region of interest" description="Disordered" evidence="1">
    <location>
        <begin position="1411"/>
        <end position="1437"/>
    </location>
</feature>
<sequence>MTVKSFDLAKPAPAEIPATICPHTARPATETVQLTGFRHYEQPSLVFSASLVAGKVVTQGSYVGQDIAEQLNQLPRQFIQDATYAGHRQDLRLLDNERNVFHLQSTPAAAAVLKSSCPTGFLRLPPNNPGRAHLGQISGVHTTLSGEQFRLDEGRLLRFEPQSHCWLPDKDDARYNRLGLSSDGRLIKVPVGVTDMSVEGQAQVCLQPDPGGCALRIRHSAEGPELHLLPVSETGDRVPLHRIGLAGDTLYASTAQGELLRASLSTAQDGRVVMRPEPVEAFEHLHQGAVSFKGFMHDDNGQLNALLLNHCKQLHSTPLINTPLQATGWNLSDVLLKVNDKGLPAPGLRALASAIDLGARGKVALEGSTLLSWDEHACQWEKTAHRDVVLLAPGLDGRAYVLQGAELKALASHKTRAPAYSGASYDLAPINDARNHVTLDATLTENTGRKIAAFAVDNARRFVTLDEHNQLVAHIDNKEIALKFAPPREIQALALDRLGDLYAQTRAGELLKLDKARWQTPPAAALAWTTLTLPGNARVQSLRMDADQGLVASWEQLGPKHKAFAEQYWQLSAAADCTQQWQPFDSRASNRAPSLASMLSRGEMKGQNNGTAWAVNSAVMGSKTEGLPLDRDFFSGARAHLEPLQGIKNIGLDIQHRANGRRGMAALYAQERELHGQLQALANTRPHALDMTTRLDHLSEKASTQALAGELKAALQQVEACSEQLAMRLGDLKGAQLVPQMQAGAKPSAGRLRTMCSAFENLAPSKTNATAALLRSYERQGVVLSPRNADHRRDLSNPTGLLESDLILHARTLSGLADLIGGLERIAPDQDAIHAGLKAVMEDYRNSQVHQKTSQNINGLAQAETLYNNFKLLARDLGTPGSALNFHIARTMGLGEQQTVKEALLHAIQGSDSGQSITASRTKAKSMSAFVLPAPLLEIIVGASRSKTNGITMSRTNQGVSFDISMGTTHAATGSVGGGMALPITNELPLRLGAETTLALAHEKKQGVSFEVKEADFPAMMDILTGAKGDVFDLLNLGSHHNSHQRAQHSLDWSVSAHVQPRVQVVSTQSPEAVSGLARAMVNTGASVHLLHLDKSNAVTLGESGITRTLGLNAQLLPKGSVSSGGAPANAAASVALNGPDSSWVAYTAADASFSLSFDGSKARTMRFTVKQPQVIEQAQIDTLRNDMSRHSPQLKQQLASLAKEGSPFEQLQDLQQLFERIPPPPARSEEHHSLQARLQDHLHQQTLAAQGLRELQSIERTVSYVGLKGGPQHEWLNEAAPANKDAIVRLFAQQPQFARLLRDLESSQGTSVVMELEVKPQVLRMIAQRFQDGPGAKGEVQKALENNDNLRVKKLAVSYTASRTHSLTTPVPLLAYTSSATLGHTGKLLNIELKYGQDPDAPLRLEFKDTLPPAPTRELHPEQRDQKIRDARNPVI</sequence>
<feature type="compositionally biased region" description="Basic and acidic residues" evidence="1">
    <location>
        <begin position="1418"/>
        <end position="1437"/>
    </location>
</feature>
<name>A0AB39WZ36_9PSED</name>
<gene>
    <name evidence="2" type="ORF">AB3G35_22845</name>
</gene>
<dbReference type="InterPro" id="IPR021085">
    <property type="entry name" value="AvrE_T3Es"/>
</dbReference>
<accession>A0AB39WZ36</accession>
<protein>
    <submittedName>
        <fullName evidence="2">AvrE-family type 3 secretion system effector</fullName>
    </submittedName>
</protein>
<evidence type="ECO:0000313" key="2">
    <source>
        <dbReference type="EMBL" id="XDV05855.1"/>
    </source>
</evidence>
<evidence type="ECO:0000256" key="1">
    <source>
        <dbReference type="SAM" id="MobiDB-lite"/>
    </source>
</evidence>
<proteinExistence type="predicted"/>
<dbReference type="Pfam" id="PF11725">
    <property type="entry name" value="AvrE_T3Es"/>
    <property type="match status" value="1"/>
</dbReference>
<reference evidence="2" key="1">
    <citation type="submission" date="2024-07" db="EMBL/GenBank/DDBJ databases">
        <authorList>
            <person name="Biller S.J."/>
        </authorList>
    </citation>
    <scope>NUCLEOTIDE SEQUENCE</scope>
    <source>
        <strain evidence="2">WC2401</strain>
    </source>
</reference>
<dbReference type="RefSeq" id="WP_369782160.1">
    <property type="nucleotide sequence ID" value="NZ_CP165623.1"/>
</dbReference>
<dbReference type="EMBL" id="CP165623">
    <property type="protein sequence ID" value="XDV05855.1"/>
    <property type="molecule type" value="Genomic_DNA"/>
</dbReference>